<comment type="caution">
    <text evidence="2">The sequence shown here is derived from an EMBL/GenBank/DDBJ whole genome shotgun (WGS) entry which is preliminary data.</text>
</comment>
<organism evidence="2 3">
    <name type="scientific">Monascus purpureus</name>
    <name type="common">Red mold</name>
    <name type="synonym">Monascus anka</name>
    <dbReference type="NCBI Taxonomy" id="5098"/>
    <lineage>
        <taxon>Eukaryota</taxon>
        <taxon>Fungi</taxon>
        <taxon>Dikarya</taxon>
        <taxon>Ascomycota</taxon>
        <taxon>Pezizomycotina</taxon>
        <taxon>Eurotiomycetes</taxon>
        <taxon>Eurotiomycetidae</taxon>
        <taxon>Eurotiales</taxon>
        <taxon>Aspergillaceae</taxon>
        <taxon>Monascus</taxon>
    </lineage>
</organism>
<evidence type="ECO:0000313" key="2">
    <source>
        <dbReference type="EMBL" id="TQB70316.1"/>
    </source>
</evidence>
<name>A0A507QPD7_MONPU</name>
<protein>
    <submittedName>
        <fullName evidence="2">Uncharacterized protein</fullName>
    </submittedName>
</protein>
<keyword evidence="3" id="KW-1185">Reference proteome</keyword>
<feature type="region of interest" description="Disordered" evidence="1">
    <location>
        <begin position="1"/>
        <end position="28"/>
    </location>
</feature>
<dbReference type="EMBL" id="VIFY01000113">
    <property type="protein sequence ID" value="TQB70316.1"/>
    <property type="molecule type" value="Genomic_DNA"/>
</dbReference>
<evidence type="ECO:0000256" key="1">
    <source>
        <dbReference type="SAM" id="MobiDB-lite"/>
    </source>
</evidence>
<proteinExistence type="predicted"/>
<dbReference type="Proteomes" id="UP000319663">
    <property type="component" value="Unassembled WGS sequence"/>
</dbReference>
<evidence type="ECO:0000313" key="3">
    <source>
        <dbReference type="Proteomes" id="UP000319663"/>
    </source>
</evidence>
<sequence>MHSGPAAELDPHANPDGQHPPPAVSAQLNQPFAHLTGPVAVVGSATTIVRLFDVKVDEESAGHDVVSQLRPVRQQPPW</sequence>
<dbReference type="AlphaFoldDB" id="A0A507QPD7"/>
<gene>
    <name evidence="2" type="ORF">MPDQ_000674</name>
</gene>
<reference evidence="2 3" key="1">
    <citation type="submission" date="2019-06" db="EMBL/GenBank/DDBJ databases">
        <title>Wine fermentation using esterase from Monascus purpureus.</title>
        <authorList>
            <person name="Geng C."/>
            <person name="Zhang Y."/>
        </authorList>
    </citation>
    <scope>NUCLEOTIDE SEQUENCE [LARGE SCALE GENOMIC DNA]</scope>
    <source>
        <strain evidence="2">HQ1</strain>
    </source>
</reference>
<accession>A0A507QPD7</accession>